<feature type="transmembrane region" description="Helical" evidence="10">
    <location>
        <begin position="89"/>
        <end position="113"/>
    </location>
</feature>
<evidence type="ECO:0000313" key="12">
    <source>
        <dbReference type="Proteomes" id="UP000265140"/>
    </source>
</evidence>
<dbReference type="InterPro" id="IPR000301">
    <property type="entry name" value="Tetraspanin_animals"/>
</dbReference>
<reference evidence="11" key="3">
    <citation type="submission" date="2025-08" db="UniProtKB">
        <authorList>
            <consortium name="Ensembl"/>
        </authorList>
    </citation>
    <scope>IDENTIFICATION</scope>
</reference>
<dbReference type="GO" id="GO:0005765">
    <property type="term" value="C:lysosomal membrane"/>
    <property type="evidence" value="ECO:0007669"/>
    <property type="project" value="UniProtKB-SubCell"/>
</dbReference>
<dbReference type="PANTHER" id="PTHR19282">
    <property type="entry name" value="TETRASPANIN"/>
    <property type="match status" value="1"/>
</dbReference>
<evidence type="ECO:0000256" key="2">
    <source>
        <dbReference type="ARBA" id="ARBA00006840"/>
    </source>
</evidence>
<keyword evidence="6" id="KW-0325">Glycoprotein</keyword>
<reference evidence="12" key="1">
    <citation type="journal article" date="2014" name="PLoS ONE">
        <title>The genome and linkage map of the northern pike (Esox lucius): conserved synteny revealed between the salmonid sister group and the Neoteleostei.</title>
        <authorList>
            <person name="Rondeau E.B."/>
            <person name="Minkley D.R."/>
            <person name="Leong J.S."/>
            <person name="Messmer A.M."/>
            <person name="Jantzen J.R."/>
            <person name="von Schalburg K.R."/>
            <person name="Lemon C."/>
            <person name="Bird N.H."/>
            <person name="Koop B.F."/>
        </authorList>
    </citation>
    <scope>NUCLEOTIDE SEQUENCE</scope>
</reference>
<accession>A0A3P8XXE4</accession>
<dbReference type="GeneTree" id="ENSGT00940000164506"/>
<dbReference type="PRINTS" id="PR00259">
    <property type="entry name" value="TMFOUR"/>
</dbReference>
<dbReference type="Ensembl" id="ENSELUT00000004347.3">
    <property type="protein sequence ID" value="ENSELUP00000009147.2"/>
    <property type="gene ID" value="ENSELUG00000009737.3"/>
</dbReference>
<dbReference type="SUPFAM" id="SSF48652">
    <property type="entry name" value="Tetraspanin"/>
    <property type="match status" value="1"/>
</dbReference>
<comment type="subcellular location">
    <subcellularLocation>
        <location evidence="1">Lysosome membrane</location>
        <topology evidence="1">Multi-pass membrane protein</topology>
    </subcellularLocation>
    <subcellularLocation>
        <location evidence="10">Membrane</location>
        <topology evidence="10">Multi-pass membrane protein</topology>
    </subcellularLocation>
</comment>
<dbReference type="OMA" id="GLWNSTM"/>
<dbReference type="InParanoid" id="A0A3P8XXE4"/>
<evidence type="ECO:0000256" key="7">
    <source>
        <dbReference type="ARBA" id="ARBA00023228"/>
    </source>
</evidence>
<dbReference type="Gene3D" id="1.10.1450.10">
    <property type="entry name" value="Tetraspanin"/>
    <property type="match status" value="1"/>
</dbReference>
<reference evidence="11" key="4">
    <citation type="submission" date="2025-09" db="UniProtKB">
        <authorList>
            <consortium name="Ensembl"/>
        </authorList>
    </citation>
    <scope>IDENTIFICATION</scope>
</reference>
<dbReference type="PANTHER" id="PTHR19282:SF216">
    <property type="entry name" value="TETRASPANIN-1"/>
    <property type="match status" value="1"/>
</dbReference>
<dbReference type="OrthoDB" id="10033535at2759"/>
<dbReference type="RefSeq" id="XP_010873259.2">
    <property type="nucleotide sequence ID" value="XM_010874957.4"/>
</dbReference>
<feature type="transmembrane region" description="Helical" evidence="10">
    <location>
        <begin position="59"/>
        <end position="82"/>
    </location>
</feature>
<evidence type="ECO:0000256" key="8">
    <source>
        <dbReference type="ARBA" id="ARBA00046464"/>
    </source>
</evidence>
<evidence type="ECO:0000256" key="3">
    <source>
        <dbReference type="ARBA" id="ARBA00022692"/>
    </source>
</evidence>
<evidence type="ECO:0000256" key="10">
    <source>
        <dbReference type="RuleBase" id="RU361218"/>
    </source>
</evidence>
<dbReference type="CDD" id="cd03156">
    <property type="entry name" value="uroplakin_I_like_LEL"/>
    <property type="match status" value="1"/>
</dbReference>
<evidence type="ECO:0000256" key="1">
    <source>
        <dbReference type="ARBA" id="ARBA00004155"/>
    </source>
</evidence>
<dbReference type="Pfam" id="PF00335">
    <property type="entry name" value="Tetraspanin"/>
    <property type="match status" value="1"/>
</dbReference>
<dbReference type="PROSITE" id="PS00421">
    <property type="entry name" value="TM4_1"/>
    <property type="match status" value="1"/>
</dbReference>
<evidence type="ECO:0000256" key="5">
    <source>
        <dbReference type="ARBA" id="ARBA00023136"/>
    </source>
</evidence>
<sequence length="252" mass="27005">MGCFGFLKVMMFVFNGIIFLAGAVFLGVGIWVKVDSGSILGFLQGIKEAPAAVSQILNVGYLLIVVGAVLLVIGFLGCCGAIKESKCMLLMFFVIVLIVFIAEVAGAVVILVFKPFAENLFAELGTKAVQSIRSEYGLNSDVTGIWNTTMDTFKCCGFYNYTDFTGSPFERQNHSYPTQCCSSVYFNSCNATGAAHSADSNQAITGCFLKFKNLINDNTVAIVAVALGIAAIEILAMAVSMTLYCKIDSKID</sequence>
<evidence type="ECO:0000256" key="9">
    <source>
        <dbReference type="ARBA" id="ARBA00054958"/>
    </source>
</evidence>
<comment type="function">
    <text evidence="9">Structural component of specialized membrane microdomains known as tetraspanin-enriched microdomains (TERMs), which act as platforms for receptor clustering and signaling. Participates thereby in diverse biological functions such as cell signal transduction, adhesion, migration and protein trafficking. Regulates neuronal differentiation in response to NGF by facilitating NGF-mediated activation of NTRK1/TRKA receptor tyrosine kinase and subsequent downstream signaling pathways. Plays a role in the inhibition of TNFalpha-induced apoptosis. Mechanistically, inhibits the NF-kappa-B signaling pathway by blocking phosphorylation of CHUK. Also promotes the stability of the thiamine transporter 1/SLC19A2 in intestinal epithelial cells leading to an increase of thiamine uptake process.</text>
</comment>
<evidence type="ECO:0000256" key="4">
    <source>
        <dbReference type="ARBA" id="ARBA00022989"/>
    </source>
</evidence>
<reference evidence="11" key="2">
    <citation type="submission" date="2020-02" db="EMBL/GenBank/DDBJ databases">
        <title>Esox lucius (northern pike) genome, fEsoLuc1, primary haplotype.</title>
        <authorList>
            <person name="Myers G."/>
            <person name="Karagic N."/>
            <person name="Meyer A."/>
            <person name="Pippel M."/>
            <person name="Reichard M."/>
            <person name="Winkler S."/>
            <person name="Tracey A."/>
            <person name="Sims Y."/>
            <person name="Howe K."/>
            <person name="Rhie A."/>
            <person name="Formenti G."/>
            <person name="Durbin R."/>
            <person name="Fedrigo O."/>
            <person name="Jarvis E.D."/>
        </authorList>
    </citation>
    <scope>NUCLEOTIDE SEQUENCE [LARGE SCALE GENOMIC DNA]</scope>
</reference>
<evidence type="ECO:0000256" key="6">
    <source>
        <dbReference type="ARBA" id="ARBA00023180"/>
    </source>
</evidence>
<keyword evidence="4 10" id="KW-1133">Transmembrane helix</keyword>
<comment type="similarity">
    <text evidence="2 10">Belongs to the tetraspanin (TM4SF) family.</text>
</comment>
<protein>
    <recommendedName>
        <fullName evidence="10">Tetraspanin</fullName>
    </recommendedName>
</protein>
<keyword evidence="7" id="KW-0458">Lysosome</keyword>
<dbReference type="GeneID" id="105013429"/>
<keyword evidence="3 10" id="KW-0812">Transmembrane</keyword>
<dbReference type="Bgee" id="ENSELUG00000009737">
    <property type="expression patterns" value="Expressed in stomach and 10 other cell types or tissues"/>
</dbReference>
<dbReference type="AlphaFoldDB" id="A0A3P8XXE4"/>
<keyword evidence="5 10" id="KW-0472">Membrane</keyword>
<feature type="transmembrane region" description="Helical" evidence="10">
    <location>
        <begin position="12"/>
        <end position="32"/>
    </location>
</feature>
<name>A0A3P8XXE4_ESOLU</name>
<dbReference type="KEGG" id="els:105013429"/>
<comment type="subunit">
    <text evidence="8">Interacts with SLC19A2. Interacts with NTRK1/TRKA.</text>
</comment>
<dbReference type="GO" id="GO:0005886">
    <property type="term" value="C:plasma membrane"/>
    <property type="evidence" value="ECO:0007669"/>
    <property type="project" value="TreeGrafter"/>
</dbReference>
<dbReference type="InterPro" id="IPR008952">
    <property type="entry name" value="Tetraspanin_EC2_sf"/>
</dbReference>
<keyword evidence="12" id="KW-1185">Reference proteome</keyword>
<dbReference type="Proteomes" id="UP000265140">
    <property type="component" value="Chromosome 11"/>
</dbReference>
<dbReference type="CTD" id="393380"/>
<dbReference type="InterPro" id="IPR018503">
    <property type="entry name" value="Tetraspanin_CS"/>
</dbReference>
<feature type="transmembrane region" description="Helical" evidence="10">
    <location>
        <begin position="220"/>
        <end position="245"/>
    </location>
</feature>
<dbReference type="InterPro" id="IPR018499">
    <property type="entry name" value="Tetraspanin/Peripherin"/>
</dbReference>
<proteinExistence type="inferred from homology"/>
<dbReference type="PIRSF" id="PIRSF002419">
    <property type="entry name" value="Tetraspanin"/>
    <property type="match status" value="1"/>
</dbReference>
<evidence type="ECO:0000313" key="11">
    <source>
        <dbReference type="Ensembl" id="ENSELUP00000009147.2"/>
    </source>
</evidence>
<organism evidence="11 12">
    <name type="scientific">Esox lucius</name>
    <name type="common">Northern pike</name>
    <dbReference type="NCBI Taxonomy" id="8010"/>
    <lineage>
        <taxon>Eukaryota</taxon>
        <taxon>Metazoa</taxon>
        <taxon>Chordata</taxon>
        <taxon>Craniata</taxon>
        <taxon>Vertebrata</taxon>
        <taxon>Euteleostomi</taxon>
        <taxon>Actinopterygii</taxon>
        <taxon>Neopterygii</taxon>
        <taxon>Teleostei</taxon>
        <taxon>Protacanthopterygii</taxon>
        <taxon>Esociformes</taxon>
        <taxon>Esocidae</taxon>
        <taxon>Esox</taxon>
    </lineage>
</organism>